<name>A0A0C4YDK1_9BURK</name>
<dbReference type="InterPro" id="IPR041047">
    <property type="entry name" value="LPD1"/>
</dbReference>
<dbReference type="Pfam" id="PF18796">
    <property type="entry name" value="LPD1"/>
    <property type="match status" value="1"/>
</dbReference>
<dbReference type="EMBL" id="CP010536">
    <property type="protein sequence ID" value="AJG18831.1"/>
    <property type="molecule type" value="Genomic_DNA"/>
</dbReference>
<sequence>MTQTDTPPDILPGAVVLEGAEDVPPTPPSLVIPVQVGEAISSLPSGGGVALDSTDLDRLRISAGLGLHLADLSRLGDSDADALERLRLAVQIRDALAALGVQPEEESDDPNSPNYRYRDTGYIAASRKERAAEMIRVARDSGQMLRATDVDWSEIEQNPRQAKELITKSNLFGKVDWAALREAGMDPAAGFLIDRVYASIAPEPAEDKPQARMDYARGIETIRARIEDCLTVDAVMAVLQEIRDELRGTTLRPDEAEQYELWRAELIEVRIKLRDAENSTNSLYEAAQAAKSEQYRVEYTLEGRKKRGWKIQPEHEEALANAQALAEQLWAQWSSALDAKRPIVESLRNQAQALSRQLIDLEQAAKARNLTENPVTRAWLTFGDRFFKLLHYRSFKGSDAFAGHVTNAKAGRIADWAWSEEKDRPLRTATKQEINFQLRVADTYTRRGGRAVSAASTQALKDALGLRDVQSGNWVLKDPNSAKFHVEQTAAAMSDLADVLGIDGNALGLGGRLGLAFGARGTGGKNTARAHYEPVHRVINLTKMGGGGCLGHEFFHAVDNMLAELVTQQSTGKGDFATSNPDLLPDGPIKEATKALVGAIYQGDNRVTESIKFTEKDVRIAKYNVDSPSSNMARAIKEAGNATDAVLAVDSSVENTRSKGSTYHRRWRTLAAAYYAPEGVNIIRTKTGRLVSNFVVGAGQLDNGEIGKYWSQTDELAARAFQSWIEDRLTEQDRQNDYLSVYADNKYHVDPLTGFEWKPYPEGDERAQINAAFDGLFAAIREAKTFESAAVNPTLLDAIFGATQQVDAGAEPDLLPV</sequence>
<evidence type="ECO:0000313" key="3">
    <source>
        <dbReference type="Proteomes" id="UP000031843"/>
    </source>
</evidence>
<evidence type="ECO:0000259" key="1">
    <source>
        <dbReference type="Pfam" id="PF18796"/>
    </source>
</evidence>
<gene>
    <name evidence="2" type="ORF">RR42_m1430</name>
</gene>
<dbReference type="AlphaFoldDB" id="A0A0C4YDK1"/>
<proteinExistence type="predicted"/>
<feature type="domain" description="Large polyvalent protein-associated" evidence="1">
    <location>
        <begin position="701"/>
        <end position="783"/>
    </location>
</feature>
<evidence type="ECO:0000313" key="2">
    <source>
        <dbReference type="EMBL" id="AJG18831.1"/>
    </source>
</evidence>
<protein>
    <submittedName>
        <fullName evidence="2">Phage protein</fullName>
    </submittedName>
</protein>
<dbReference type="KEGG" id="cbw:RR42_m1430"/>
<keyword evidence="3" id="KW-1185">Reference proteome</keyword>
<dbReference type="Proteomes" id="UP000031843">
    <property type="component" value="Chromosome main"/>
</dbReference>
<reference evidence="2 3" key="1">
    <citation type="journal article" date="2015" name="Genome Announc.">
        <title>Complete Genome Sequence of Cupriavidus basilensis 4G11, Isolated from the Oak Ridge Field Research Center Site.</title>
        <authorList>
            <person name="Ray J."/>
            <person name="Waters R.J."/>
            <person name="Skerker J.M."/>
            <person name="Kuehl J.V."/>
            <person name="Price M.N."/>
            <person name="Huang J."/>
            <person name="Chakraborty R."/>
            <person name="Arkin A.P."/>
            <person name="Deutschbauer A."/>
        </authorList>
    </citation>
    <scope>NUCLEOTIDE SEQUENCE [LARGE SCALE GENOMIC DNA]</scope>
    <source>
        <strain evidence="2">4G11</strain>
    </source>
</reference>
<dbReference type="STRING" id="68895.RR42_m1430"/>
<accession>A0A0C4YDK1</accession>
<organism evidence="2 3">
    <name type="scientific">Cupriavidus basilensis</name>
    <dbReference type="NCBI Taxonomy" id="68895"/>
    <lineage>
        <taxon>Bacteria</taxon>
        <taxon>Pseudomonadati</taxon>
        <taxon>Pseudomonadota</taxon>
        <taxon>Betaproteobacteria</taxon>
        <taxon>Burkholderiales</taxon>
        <taxon>Burkholderiaceae</taxon>
        <taxon>Cupriavidus</taxon>
    </lineage>
</organism>